<comment type="cofactor">
    <cofactor evidence="3">
        <name>NH4(+)</name>
        <dbReference type="ChEBI" id="CHEBI:28938"/>
    </cofactor>
</comment>
<comment type="subunit">
    <text evidence="6">Homodimer.</text>
</comment>
<keyword evidence="13" id="KW-0630">Potassium</keyword>
<evidence type="ECO:0000256" key="8">
    <source>
        <dbReference type="ARBA" id="ARBA00022490"/>
    </source>
</evidence>
<accession>A0A1J1DZK6</accession>
<evidence type="ECO:0000256" key="12">
    <source>
        <dbReference type="ARBA" id="ARBA00022840"/>
    </source>
</evidence>
<dbReference type="UniPathway" id="UPA00241">
    <property type="reaction ID" value="UER00352"/>
</dbReference>
<evidence type="ECO:0000256" key="16">
    <source>
        <dbReference type="ARBA" id="ARBA00040883"/>
    </source>
</evidence>
<reference evidence="17 18" key="1">
    <citation type="submission" date="2014-03" db="EMBL/GenBank/DDBJ databases">
        <title>complete genome sequence of Flavobacteriaceae bacterium JBKA-6.</title>
        <authorList>
            <person name="Takano T."/>
            <person name="Nakamura Y."/>
            <person name="Takuma S."/>
            <person name="Yasuike M."/>
            <person name="Matsuyama T."/>
            <person name="Sakai T."/>
            <person name="Fujiwara A."/>
            <person name="Kimoto K."/>
            <person name="Fukuda Y."/>
            <person name="Kondo H."/>
            <person name="Hirono I."/>
            <person name="Nakayasu C."/>
        </authorList>
    </citation>
    <scope>NUCLEOTIDE SEQUENCE [LARGE SCALE GENOMIC DNA]</scope>
    <source>
        <strain evidence="17 18">JBKA-6</strain>
    </source>
</reference>
<dbReference type="Proteomes" id="UP000243197">
    <property type="component" value="Chromosome"/>
</dbReference>
<dbReference type="InterPro" id="IPR004619">
    <property type="entry name" value="Type_III_PanK"/>
</dbReference>
<keyword evidence="9" id="KW-0808">Transferase</keyword>
<dbReference type="Gene3D" id="3.30.420.40">
    <property type="match status" value="1"/>
</dbReference>
<dbReference type="Pfam" id="PF03309">
    <property type="entry name" value="Pan_kinase"/>
    <property type="match status" value="1"/>
</dbReference>
<dbReference type="AlphaFoldDB" id="A0A1J1DZK6"/>
<evidence type="ECO:0000256" key="3">
    <source>
        <dbReference type="ARBA" id="ARBA00001972"/>
    </source>
</evidence>
<evidence type="ECO:0000256" key="5">
    <source>
        <dbReference type="ARBA" id="ARBA00005225"/>
    </source>
</evidence>
<evidence type="ECO:0000256" key="14">
    <source>
        <dbReference type="ARBA" id="ARBA00022993"/>
    </source>
</evidence>
<comment type="cofactor">
    <cofactor evidence="2">
        <name>K(+)</name>
        <dbReference type="ChEBI" id="CHEBI:29103"/>
    </cofactor>
</comment>
<dbReference type="InterPro" id="IPR043129">
    <property type="entry name" value="ATPase_NBD"/>
</dbReference>
<evidence type="ECO:0000256" key="7">
    <source>
        <dbReference type="ARBA" id="ARBA00012102"/>
    </source>
</evidence>
<keyword evidence="10" id="KW-0547">Nucleotide-binding</keyword>
<evidence type="ECO:0000256" key="6">
    <source>
        <dbReference type="ARBA" id="ARBA00011738"/>
    </source>
</evidence>
<evidence type="ECO:0000256" key="1">
    <source>
        <dbReference type="ARBA" id="ARBA00001206"/>
    </source>
</evidence>
<comment type="similarity">
    <text evidence="15">Belongs to the type III pantothenate kinase family.</text>
</comment>
<dbReference type="NCBIfam" id="TIGR00671">
    <property type="entry name" value="baf"/>
    <property type="match status" value="1"/>
</dbReference>
<evidence type="ECO:0000256" key="2">
    <source>
        <dbReference type="ARBA" id="ARBA00001958"/>
    </source>
</evidence>
<evidence type="ECO:0000256" key="10">
    <source>
        <dbReference type="ARBA" id="ARBA00022741"/>
    </source>
</evidence>
<dbReference type="PANTHER" id="PTHR34265">
    <property type="entry name" value="TYPE III PANTOTHENATE KINASE"/>
    <property type="match status" value="1"/>
</dbReference>
<name>A0A1J1DZK6_9FLAO</name>
<dbReference type="SUPFAM" id="SSF53067">
    <property type="entry name" value="Actin-like ATPase domain"/>
    <property type="match status" value="1"/>
</dbReference>
<keyword evidence="8" id="KW-0963">Cytoplasm</keyword>
<keyword evidence="12" id="KW-0067">ATP-binding</keyword>
<dbReference type="GO" id="GO:0005524">
    <property type="term" value="F:ATP binding"/>
    <property type="evidence" value="ECO:0007669"/>
    <property type="project" value="UniProtKB-KW"/>
</dbReference>
<dbReference type="EC" id="2.7.1.33" evidence="7"/>
<evidence type="ECO:0000313" key="18">
    <source>
        <dbReference type="Proteomes" id="UP000243197"/>
    </source>
</evidence>
<comment type="pathway">
    <text evidence="5">Cofactor biosynthesis; coenzyme A biosynthesis; CoA from (R)-pantothenate: step 1/5.</text>
</comment>
<sequence>MSKDLKFPFINKYKSPETLGSDRLALVTAATQIFPNKNVLVIDAGSCITYDLINDNREYMGGAISPGLQMRFKSLNMLTGKLPLVELDKKVSTIGYDTISCINTGVYKGTIYEIEGFISKYKEIFKELIIITTGGDSYNLFRKIQCFTFAPPLLLQKGLNFVLNNNIENTQ</sequence>
<evidence type="ECO:0000256" key="11">
    <source>
        <dbReference type="ARBA" id="ARBA00022777"/>
    </source>
</evidence>
<dbReference type="GO" id="GO:0004594">
    <property type="term" value="F:pantothenate kinase activity"/>
    <property type="evidence" value="ECO:0007669"/>
    <property type="project" value="UniProtKB-EC"/>
</dbReference>
<evidence type="ECO:0000256" key="4">
    <source>
        <dbReference type="ARBA" id="ARBA00004496"/>
    </source>
</evidence>
<keyword evidence="18" id="KW-1185">Reference proteome</keyword>
<dbReference type="KEGG" id="ise:JBKA6_1341"/>
<comment type="catalytic activity">
    <reaction evidence="1">
        <text>(R)-pantothenate + ATP = (R)-4'-phosphopantothenate + ADP + H(+)</text>
        <dbReference type="Rhea" id="RHEA:16373"/>
        <dbReference type="ChEBI" id="CHEBI:10986"/>
        <dbReference type="ChEBI" id="CHEBI:15378"/>
        <dbReference type="ChEBI" id="CHEBI:29032"/>
        <dbReference type="ChEBI" id="CHEBI:30616"/>
        <dbReference type="ChEBI" id="CHEBI:456216"/>
        <dbReference type="EC" id="2.7.1.33"/>
    </reaction>
</comment>
<evidence type="ECO:0000256" key="13">
    <source>
        <dbReference type="ARBA" id="ARBA00022958"/>
    </source>
</evidence>
<evidence type="ECO:0000256" key="15">
    <source>
        <dbReference type="ARBA" id="ARBA00038036"/>
    </source>
</evidence>
<dbReference type="EMBL" id="AP014564">
    <property type="protein sequence ID" value="BAV95354.1"/>
    <property type="molecule type" value="Genomic_DNA"/>
</dbReference>
<dbReference type="PANTHER" id="PTHR34265:SF1">
    <property type="entry name" value="TYPE III PANTOTHENATE KINASE"/>
    <property type="match status" value="1"/>
</dbReference>
<dbReference type="GO" id="GO:0015937">
    <property type="term" value="P:coenzyme A biosynthetic process"/>
    <property type="evidence" value="ECO:0007669"/>
    <property type="project" value="UniProtKB-UniPathway"/>
</dbReference>
<keyword evidence="14" id="KW-0173">Coenzyme A biosynthesis</keyword>
<dbReference type="CDD" id="cd24015">
    <property type="entry name" value="ASKHA_NBD_PanK-III"/>
    <property type="match status" value="1"/>
</dbReference>
<protein>
    <recommendedName>
        <fullName evidence="16">Type III pantothenate kinase</fullName>
        <ecNumber evidence="7">2.7.1.33</ecNumber>
    </recommendedName>
</protein>
<gene>
    <name evidence="17" type="ORF">JBKA6_1341</name>
</gene>
<organism evidence="17 18">
    <name type="scientific">Ichthyobacterium seriolicida</name>
    <dbReference type="NCBI Taxonomy" id="242600"/>
    <lineage>
        <taxon>Bacteria</taxon>
        <taxon>Pseudomonadati</taxon>
        <taxon>Bacteroidota</taxon>
        <taxon>Flavobacteriia</taxon>
        <taxon>Flavobacteriales</taxon>
        <taxon>Ichthyobacteriaceae</taxon>
        <taxon>Ichthyobacterium</taxon>
    </lineage>
</organism>
<dbReference type="GO" id="GO:0005737">
    <property type="term" value="C:cytoplasm"/>
    <property type="evidence" value="ECO:0007669"/>
    <property type="project" value="UniProtKB-SubCell"/>
</dbReference>
<proteinExistence type="inferred from homology"/>
<keyword evidence="11 17" id="KW-0418">Kinase</keyword>
<comment type="subcellular location">
    <subcellularLocation>
        <location evidence="4">Cytoplasm</location>
    </subcellularLocation>
</comment>
<evidence type="ECO:0000313" key="17">
    <source>
        <dbReference type="EMBL" id="BAV95354.1"/>
    </source>
</evidence>
<evidence type="ECO:0000256" key="9">
    <source>
        <dbReference type="ARBA" id="ARBA00022679"/>
    </source>
</evidence>